<comment type="subcellular location">
    <subcellularLocation>
        <location evidence="1">Nucleus</location>
    </subcellularLocation>
</comment>
<dbReference type="PANTHER" id="PTHR12687:SF8">
    <property type="entry name" value="PROTEIN REBELOTE"/>
    <property type="match status" value="1"/>
</dbReference>
<sequence>NGVGDKAVNQLDNSVNLNLEATIAINLSIENKEAAEKIHGGTTQVFLISVGPRYLLLQVKCIRWLNLSPISSLVLDILEYKSINDGEKHGKQLEAVSNVKLLKNWLKSQNFHEHCIFSVIESCCPLCSIERNFHISFPELTIPL</sequence>
<dbReference type="InterPro" id="IPR005343">
    <property type="entry name" value="Noc2"/>
</dbReference>
<organism evidence="4 5">
    <name type="scientific">Brassica rapa subsp. trilocularis</name>
    <dbReference type="NCBI Taxonomy" id="1813537"/>
    <lineage>
        <taxon>Eukaryota</taxon>
        <taxon>Viridiplantae</taxon>
        <taxon>Streptophyta</taxon>
        <taxon>Embryophyta</taxon>
        <taxon>Tracheophyta</taxon>
        <taxon>Spermatophyta</taxon>
        <taxon>Magnoliopsida</taxon>
        <taxon>eudicotyledons</taxon>
        <taxon>Gunneridae</taxon>
        <taxon>Pentapetalae</taxon>
        <taxon>rosids</taxon>
        <taxon>malvids</taxon>
        <taxon>Brassicales</taxon>
        <taxon>Brassicaceae</taxon>
        <taxon>Brassiceae</taxon>
        <taxon>Brassica</taxon>
    </lineage>
</organism>
<dbReference type="PANTHER" id="PTHR12687">
    <property type="entry name" value="NUCLEOLAR COMPLEX 2 AND RAD4-RELATED"/>
    <property type="match status" value="1"/>
</dbReference>
<dbReference type="Proteomes" id="UP000823674">
    <property type="component" value="Chromosome A09"/>
</dbReference>
<accession>A0ABQ7LHK2</accession>
<feature type="non-terminal residue" evidence="4">
    <location>
        <position position="1"/>
    </location>
</feature>
<dbReference type="EMBL" id="JADBGQ010000008">
    <property type="protein sequence ID" value="KAG5386042.1"/>
    <property type="molecule type" value="Genomic_DNA"/>
</dbReference>
<reference evidence="4 5" key="1">
    <citation type="submission" date="2021-03" db="EMBL/GenBank/DDBJ databases">
        <authorList>
            <person name="King G.J."/>
            <person name="Bancroft I."/>
            <person name="Baten A."/>
            <person name="Bloomfield J."/>
            <person name="Borpatragohain P."/>
            <person name="He Z."/>
            <person name="Irish N."/>
            <person name="Irwin J."/>
            <person name="Liu K."/>
            <person name="Mauleon R.P."/>
            <person name="Moore J."/>
            <person name="Morris R."/>
            <person name="Ostergaard L."/>
            <person name="Wang B."/>
            <person name="Wells R."/>
        </authorList>
    </citation>
    <scope>NUCLEOTIDE SEQUENCE [LARGE SCALE GENOMIC DNA]</scope>
    <source>
        <strain evidence="4">R-o-18</strain>
        <tissue evidence="4">Leaf</tissue>
    </source>
</reference>
<evidence type="ECO:0000256" key="2">
    <source>
        <dbReference type="ARBA" id="ARBA00005907"/>
    </source>
</evidence>
<name>A0ABQ7LHK2_BRACM</name>
<evidence type="ECO:0000256" key="1">
    <source>
        <dbReference type="ARBA" id="ARBA00004123"/>
    </source>
</evidence>
<gene>
    <name evidence="4" type="primary">A09g516950.1_BraROA</name>
    <name evidence="4" type="ORF">IGI04_037512</name>
</gene>
<evidence type="ECO:0000313" key="5">
    <source>
        <dbReference type="Proteomes" id="UP000823674"/>
    </source>
</evidence>
<dbReference type="Pfam" id="PF03715">
    <property type="entry name" value="Noc2"/>
    <property type="match status" value="1"/>
</dbReference>
<evidence type="ECO:0000256" key="3">
    <source>
        <dbReference type="ARBA" id="ARBA00023242"/>
    </source>
</evidence>
<comment type="caution">
    <text evidence="4">The sequence shown here is derived from an EMBL/GenBank/DDBJ whole genome shotgun (WGS) entry which is preliminary data.</text>
</comment>
<keyword evidence="3" id="KW-0539">Nucleus</keyword>
<evidence type="ECO:0000313" key="4">
    <source>
        <dbReference type="EMBL" id="KAG5386042.1"/>
    </source>
</evidence>
<keyword evidence="5" id="KW-1185">Reference proteome</keyword>
<protein>
    <submittedName>
        <fullName evidence="4">Uncharacterized protein</fullName>
    </submittedName>
</protein>
<proteinExistence type="inferred from homology"/>
<comment type="similarity">
    <text evidence="2">Belongs to the NOC2 family.</text>
</comment>